<dbReference type="SUPFAM" id="SSF47090">
    <property type="entry name" value="PGBD-like"/>
    <property type="match status" value="1"/>
</dbReference>
<reference evidence="3" key="1">
    <citation type="submission" date="2018-06" db="EMBL/GenBank/DDBJ databases">
        <authorList>
            <person name="Zhirakovskaya E."/>
        </authorList>
    </citation>
    <scope>NUCLEOTIDE SEQUENCE</scope>
</reference>
<dbReference type="InterPro" id="IPR036365">
    <property type="entry name" value="PGBD-like_sf"/>
</dbReference>
<dbReference type="InterPro" id="IPR002477">
    <property type="entry name" value="Peptidoglycan-bd-like"/>
</dbReference>
<proteinExistence type="predicted"/>
<evidence type="ECO:0000259" key="1">
    <source>
        <dbReference type="Pfam" id="PF01471"/>
    </source>
</evidence>
<feature type="domain" description="Peptidoglycan binding-like" evidence="1">
    <location>
        <begin position="351"/>
        <end position="405"/>
    </location>
</feature>
<dbReference type="GO" id="GO:0008933">
    <property type="term" value="F:peptidoglycan lytic transglycosylase activity"/>
    <property type="evidence" value="ECO:0007669"/>
    <property type="project" value="TreeGrafter"/>
</dbReference>
<dbReference type="InterPro" id="IPR031304">
    <property type="entry name" value="SLT_2"/>
</dbReference>
<dbReference type="AlphaFoldDB" id="A0A3B0TUC3"/>
<sequence length="408" mass="45208">MLFNWIFRFFYRLVFSVLLFTFGIVGALADPSVSFEQFIQDFEAKALQNGISAQTYQRYMGSIELDQKVLERISAQPEFTTPIWEYIERRVSDDRIDHGVDAIAQNRELFTSIASKYGVDPFLLAAIWGIETNYGAVLENRSLVKPIIPSLASLVFADRGRVLQDEKQLIAALKLVQGGADDLLLVGSWAGALGHLQVLPSVILASGVDGDGDGVVDVNQSLADALATSASLLKSFDYESGVDWGYEVKLPDGFDYAIASQRQMRPVEFFANLGVERVAGRKFIDLEQGVFLYVPAGSFGPKFLMTGNYLVLKSYNASDSYALAVAHLSDRLKGSGSFISDWPRQAEFPNREQRVQIQQKLADLGYYEGRIDSFIGPATQAAYQKFQLSRSLVPDGFVTLEALRLLGQ</sequence>
<name>A0A3B0TUC3_9ZZZZ</name>
<feature type="domain" description="Transglycosylase SLT" evidence="2">
    <location>
        <begin position="34"/>
        <end position="330"/>
    </location>
</feature>
<dbReference type="GO" id="GO:0009253">
    <property type="term" value="P:peptidoglycan catabolic process"/>
    <property type="evidence" value="ECO:0007669"/>
    <property type="project" value="TreeGrafter"/>
</dbReference>
<evidence type="ECO:0000313" key="3">
    <source>
        <dbReference type="EMBL" id="VAW20330.1"/>
    </source>
</evidence>
<dbReference type="EMBL" id="UOEQ01000267">
    <property type="protein sequence ID" value="VAW20330.1"/>
    <property type="molecule type" value="Genomic_DNA"/>
</dbReference>
<dbReference type="PANTHER" id="PTHR30163:SF8">
    <property type="entry name" value="LYTIC MUREIN TRANSGLYCOSYLASE"/>
    <property type="match status" value="1"/>
</dbReference>
<dbReference type="Gene3D" id="1.10.8.350">
    <property type="entry name" value="Bacterial muramidase"/>
    <property type="match status" value="1"/>
</dbReference>
<accession>A0A3B0TUC3</accession>
<dbReference type="InterPro" id="IPR011970">
    <property type="entry name" value="MltB_2"/>
</dbReference>
<organism evidence="3">
    <name type="scientific">hydrothermal vent metagenome</name>
    <dbReference type="NCBI Taxonomy" id="652676"/>
    <lineage>
        <taxon>unclassified sequences</taxon>
        <taxon>metagenomes</taxon>
        <taxon>ecological metagenomes</taxon>
    </lineage>
</organism>
<protein>
    <submittedName>
        <fullName evidence="3">Membrane-bound lytic murein transglycosylase B</fullName>
    </submittedName>
</protein>
<evidence type="ECO:0000259" key="2">
    <source>
        <dbReference type="Pfam" id="PF13406"/>
    </source>
</evidence>
<dbReference type="SUPFAM" id="SSF53955">
    <property type="entry name" value="Lysozyme-like"/>
    <property type="match status" value="1"/>
</dbReference>
<dbReference type="PANTHER" id="PTHR30163">
    <property type="entry name" value="MEMBRANE-BOUND LYTIC MUREIN TRANSGLYCOSYLASE B"/>
    <property type="match status" value="1"/>
</dbReference>
<dbReference type="InterPro" id="IPR023346">
    <property type="entry name" value="Lysozyme-like_dom_sf"/>
</dbReference>
<dbReference type="NCBIfam" id="TIGR02283">
    <property type="entry name" value="MltB_2"/>
    <property type="match status" value="1"/>
</dbReference>
<dbReference type="InterPro" id="IPR036366">
    <property type="entry name" value="PGBDSf"/>
</dbReference>
<dbReference type="Gene3D" id="1.10.530.10">
    <property type="match status" value="1"/>
</dbReference>
<dbReference type="Pfam" id="PF13406">
    <property type="entry name" value="SLT_2"/>
    <property type="match status" value="1"/>
</dbReference>
<dbReference type="InterPro" id="IPR043426">
    <property type="entry name" value="MltB-like"/>
</dbReference>
<dbReference type="Pfam" id="PF01471">
    <property type="entry name" value="PG_binding_1"/>
    <property type="match status" value="1"/>
</dbReference>
<gene>
    <name evidence="3" type="ORF">MNBD_ALPHA11-1124</name>
</gene>
<dbReference type="Gene3D" id="1.10.101.10">
    <property type="entry name" value="PGBD-like superfamily/PGBD"/>
    <property type="match status" value="1"/>
</dbReference>